<keyword evidence="1" id="KW-1133">Transmembrane helix</keyword>
<keyword evidence="3" id="KW-1185">Reference proteome</keyword>
<dbReference type="KEGG" id="fls:GLV81_16845"/>
<dbReference type="AlphaFoldDB" id="A0A6I6GA69"/>
<gene>
    <name evidence="2" type="ORF">GLV81_16845</name>
</gene>
<sequence length="176" mass="20431">MSEPVKQIIRFILLVLVQALVLNHMPALHRFVTPYLYFLFLIWLPFNVSRPWMLILGFITGFALDLFTKTPGLHASACLWLAYMRTPLLKLLLPGETKELKTGSSPSVRSMGLTTYILFVVMLTLFHHVWLVMLEWMSFGTFLYFLGKVLFTTLASLLLILIAELLFRPIRKRRKD</sequence>
<name>A0A6I6GA69_9BACT</name>
<reference evidence="2 3" key="1">
    <citation type="submission" date="2019-11" db="EMBL/GenBank/DDBJ databases">
        <authorList>
            <person name="Im W.T."/>
        </authorList>
    </citation>
    <scope>NUCLEOTIDE SEQUENCE [LARGE SCALE GENOMIC DNA]</scope>
    <source>
        <strain evidence="2 3">SB-02</strain>
    </source>
</reference>
<evidence type="ECO:0000313" key="3">
    <source>
        <dbReference type="Proteomes" id="UP000426027"/>
    </source>
</evidence>
<keyword evidence="1" id="KW-0812">Transmembrane</keyword>
<evidence type="ECO:0000256" key="1">
    <source>
        <dbReference type="SAM" id="Phobius"/>
    </source>
</evidence>
<proteinExistence type="predicted"/>
<organism evidence="2 3">
    <name type="scientific">Phnomibacter ginsenosidimutans</name>
    <dbReference type="NCBI Taxonomy" id="2676868"/>
    <lineage>
        <taxon>Bacteria</taxon>
        <taxon>Pseudomonadati</taxon>
        <taxon>Bacteroidota</taxon>
        <taxon>Chitinophagia</taxon>
        <taxon>Chitinophagales</taxon>
        <taxon>Chitinophagaceae</taxon>
        <taxon>Phnomibacter</taxon>
    </lineage>
</organism>
<dbReference type="EMBL" id="CP046566">
    <property type="protein sequence ID" value="QGW29557.1"/>
    <property type="molecule type" value="Genomic_DNA"/>
</dbReference>
<feature type="transmembrane region" description="Helical" evidence="1">
    <location>
        <begin position="142"/>
        <end position="167"/>
    </location>
</feature>
<protein>
    <submittedName>
        <fullName evidence="2">Rod shape-determining protein MreD</fullName>
    </submittedName>
</protein>
<accession>A0A6I6GA69</accession>
<evidence type="ECO:0000313" key="2">
    <source>
        <dbReference type="EMBL" id="QGW29557.1"/>
    </source>
</evidence>
<dbReference type="RefSeq" id="WP_157479909.1">
    <property type="nucleotide sequence ID" value="NZ_CP046566.1"/>
</dbReference>
<dbReference type="Proteomes" id="UP000426027">
    <property type="component" value="Chromosome"/>
</dbReference>
<feature type="transmembrane region" description="Helical" evidence="1">
    <location>
        <begin position="111"/>
        <end position="130"/>
    </location>
</feature>
<keyword evidence="1" id="KW-0472">Membrane</keyword>